<dbReference type="Gene3D" id="3.50.50.60">
    <property type="entry name" value="FAD/NAD(P)-binding domain"/>
    <property type="match status" value="1"/>
</dbReference>
<dbReference type="PANTHER" id="PTHR43106">
    <property type="entry name" value="DEHYDROGENASE-RELATED"/>
    <property type="match status" value="1"/>
</dbReference>
<protein>
    <submittedName>
        <fullName evidence="1">COG2509 Uncharacterized FAD-dependent dehydrogenases</fullName>
    </submittedName>
</protein>
<gene>
    <name evidence="1" type="ORF">UFOVP331_206</name>
</gene>
<sequence length="431" mass="49270">MKYTDKIVIIGAGVSTQYGVLHLLKNGYDPKLITIIDKGNNIYNRQPEEVMTGAGGAGTWSDFKVIPSFKQGGLFHPHYCQDEEYATELSKQLYDYIVEYHPDPSKIMYTTPVEEPQFIKDSPFELRQSPCYHLGTDYGQQQVKNIFEYFDKVGVRQIYNVEITNIDFKRNEIGIGHDYIKYDNLIIGTGKSGMDLLTKLIKENNLDTVPKPAQFGVRYETDGKYFEELNKIAYDFKLYKKFGEDSARSFCTNNFAAFVAEEETYGMKSYNGHAHKDKDKYNGLTNFGILLEARGIEDPFKFSTQLVNFFQDNGEAVYYSPSDREPSLTDQGNKVPGYKISLDKFKEGFGKYADYILEFIDDLNTTFGINDNYIFYCPEVKFLTNEIALNKNNLSLPQYPNVYLQGDAAGARGIYISALHGLYIASYLLRK</sequence>
<name>A0A6J5M0P4_9CAUD</name>
<proteinExistence type="predicted"/>
<evidence type="ECO:0000313" key="1">
    <source>
        <dbReference type="EMBL" id="CAB4138646.1"/>
    </source>
</evidence>
<dbReference type="InterPro" id="IPR036188">
    <property type="entry name" value="FAD/NAD-bd_sf"/>
</dbReference>
<organism evidence="1">
    <name type="scientific">uncultured Caudovirales phage</name>
    <dbReference type="NCBI Taxonomy" id="2100421"/>
    <lineage>
        <taxon>Viruses</taxon>
        <taxon>Duplodnaviria</taxon>
        <taxon>Heunggongvirae</taxon>
        <taxon>Uroviricota</taxon>
        <taxon>Caudoviricetes</taxon>
        <taxon>Peduoviridae</taxon>
        <taxon>Maltschvirus</taxon>
        <taxon>Maltschvirus maltsch</taxon>
    </lineage>
</organism>
<dbReference type="PANTHER" id="PTHR43106:SF1">
    <property type="entry name" value="DEHYDROGENASE-RELATED"/>
    <property type="match status" value="1"/>
</dbReference>
<dbReference type="EMBL" id="LR796345">
    <property type="protein sequence ID" value="CAB4138646.1"/>
    <property type="molecule type" value="Genomic_DNA"/>
</dbReference>
<accession>A0A6J5M0P4</accession>
<reference evidence="1" key="1">
    <citation type="submission" date="2020-04" db="EMBL/GenBank/DDBJ databases">
        <authorList>
            <person name="Chiriac C."/>
            <person name="Salcher M."/>
            <person name="Ghai R."/>
            <person name="Kavagutti S V."/>
        </authorList>
    </citation>
    <scope>NUCLEOTIDE SEQUENCE</scope>
</reference>
<dbReference type="SUPFAM" id="SSF51905">
    <property type="entry name" value="FAD/NAD(P)-binding domain"/>
    <property type="match status" value="1"/>
</dbReference>